<dbReference type="InterPro" id="IPR031815">
    <property type="entry name" value="DUF5074"/>
</dbReference>
<sequence>MQKSSWIYIFSILAASFWSCEESTPSSPKASGRYQTGVWITNEGNFLSGDGSVSFFHTDSNRIENEVFNAVNGRHLGDVVQSMTLTDAGKGYIVVNNSKKIEVINALTGVSEGVIQGFASPRYMVTVGQKAYVSDLYADKIWVVNLDNLQIIKNIPVSGWTEKLALVNGKVYVASRRTDFDTRTGGNLILEINPNTDTVTDSLSIGKGSGELVADAQNRLWTFSLKNGNTAPALLCLKTQPLQLLSQTSLASDAAPTVLTIKDNSLYFLGKNGVYKTNTQNIAVQDFISQKKYLFYGLGVSPTDGKIYVSDAIDYQQQGYVFRYSPEGAKLDSFRVGKIPSSFTFTR</sequence>
<dbReference type="PANTHER" id="PTHR47197:SF3">
    <property type="entry name" value="DIHYDRO-HEME D1 DEHYDROGENASE"/>
    <property type="match status" value="1"/>
</dbReference>
<dbReference type="InterPro" id="IPR015943">
    <property type="entry name" value="WD40/YVTN_repeat-like_dom_sf"/>
</dbReference>
<keyword evidence="2" id="KW-1185">Reference proteome</keyword>
<proteinExistence type="predicted"/>
<evidence type="ECO:0008006" key="3">
    <source>
        <dbReference type="Google" id="ProtNLM"/>
    </source>
</evidence>
<dbReference type="EMBL" id="FOLE01000010">
    <property type="protein sequence ID" value="SFC82909.1"/>
    <property type="molecule type" value="Genomic_DNA"/>
</dbReference>
<organism evidence="1 2">
    <name type="scientific">Flexibacter flexilis DSM 6793</name>
    <dbReference type="NCBI Taxonomy" id="927664"/>
    <lineage>
        <taxon>Bacteria</taxon>
        <taxon>Pseudomonadati</taxon>
        <taxon>Bacteroidota</taxon>
        <taxon>Cytophagia</taxon>
        <taxon>Cytophagales</taxon>
        <taxon>Flexibacteraceae</taxon>
        <taxon>Flexibacter</taxon>
    </lineage>
</organism>
<evidence type="ECO:0000313" key="1">
    <source>
        <dbReference type="EMBL" id="SFC82909.1"/>
    </source>
</evidence>
<accession>A0A1I1MC13</accession>
<dbReference type="SUPFAM" id="SSF50969">
    <property type="entry name" value="YVTN repeat-like/Quinoprotein amine dehydrogenase"/>
    <property type="match status" value="1"/>
</dbReference>
<dbReference type="OrthoDB" id="9773938at2"/>
<reference evidence="1 2" key="1">
    <citation type="submission" date="2016-10" db="EMBL/GenBank/DDBJ databases">
        <authorList>
            <person name="de Groot N.N."/>
        </authorList>
    </citation>
    <scope>NUCLEOTIDE SEQUENCE [LARGE SCALE GENOMIC DNA]</scope>
    <source>
        <strain evidence="1 2">DSM 6793</strain>
    </source>
</reference>
<dbReference type="Pfam" id="PF16819">
    <property type="entry name" value="DUF5074"/>
    <property type="match status" value="1"/>
</dbReference>
<dbReference type="RefSeq" id="WP_091515222.1">
    <property type="nucleotide sequence ID" value="NZ_FOLE01000010.1"/>
</dbReference>
<dbReference type="Gene3D" id="2.130.10.10">
    <property type="entry name" value="YVTN repeat-like/Quinoprotein amine dehydrogenase"/>
    <property type="match status" value="1"/>
</dbReference>
<protein>
    <recommendedName>
        <fullName evidence="3">40-residue YVTN family beta-propeller repeat-containing protein</fullName>
    </recommendedName>
</protein>
<dbReference type="PANTHER" id="PTHR47197">
    <property type="entry name" value="PROTEIN NIRF"/>
    <property type="match status" value="1"/>
</dbReference>
<name>A0A1I1MC13_9BACT</name>
<evidence type="ECO:0000313" key="2">
    <source>
        <dbReference type="Proteomes" id="UP000199514"/>
    </source>
</evidence>
<dbReference type="AlphaFoldDB" id="A0A1I1MC13"/>
<dbReference type="InterPro" id="IPR051200">
    <property type="entry name" value="Host-pathogen_enzymatic-act"/>
</dbReference>
<gene>
    <name evidence="1" type="ORF">SAMN05421780_110121</name>
</gene>
<dbReference type="STRING" id="927664.SAMN05421780_110121"/>
<dbReference type="Proteomes" id="UP000199514">
    <property type="component" value="Unassembled WGS sequence"/>
</dbReference>
<dbReference type="InterPro" id="IPR011044">
    <property type="entry name" value="Quino_amine_DH_bsu"/>
</dbReference>